<dbReference type="InterPro" id="IPR005119">
    <property type="entry name" value="LysR_subst-bd"/>
</dbReference>
<dbReference type="RefSeq" id="WP_336925324.1">
    <property type="nucleotide sequence ID" value="NZ_JBANRO010000003.1"/>
</dbReference>
<dbReference type="CDD" id="cd08422">
    <property type="entry name" value="PBP2_CrgA_like"/>
    <property type="match status" value="1"/>
</dbReference>
<dbReference type="EMBL" id="JBHRST010000009">
    <property type="protein sequence ID" value="MFC3097513.1"/>
    <property type="molecule type" value="Genomic_DNA"/>
</dbReference>
<dbReference type="PROSITE" id="PS50931">
    <property type="entry name" value="HTH_LYSR"/>
    <property type="match status" value="1"/>
</dbReference>
<keyword evidence="4" id="KW-0804">Transcription</keyword>
<evidence type="ECO:0000256" key="3">
    <source>
        <dbReference type="ARBA" id="ARBA00023125"/>
    </source>
</evidence>
<feature type="domain" description="HTH lysR-type" evidence="5">
    <location>
        <begin position="1"/>
        <end position="58"/>
    </location>
</feature>
<accession>A0ABV7E6I8</accession>
<evidence type="ECO:0000313" key="7">
    <source>
        <dbReference type="Proteomes" id="UP001595456"/>
    </source>
</evidence>
<evidence type="ECO:0000256" key="4">
    <source>
        <dbReference type="ARBA" id="ARBA00023163"/>
    </source>
</evidence>
<reference evidence="7" key="1">
    <citation type="journal article" date="2019" name="Int. J. Syst. Evol. Microbiol.">
        <title>The Global Catalogue of Microorganisms (GCM) 10K type strain sequencing project: providing services to taxonomists for standard genome sequencing and annotation.</title>
        <authorList>
            <consortium name="The Broad Institute Genomics Platform"/>
            <consortium name="The Broad Institute Genome Sequencing Center for Infectious Disease"/>
            <person name="Wu L."/>
            <person name="Ma J."/>
        </authorList>
    </citation>
    <scope>NUCLEOTIDE SEQUENCE [LARGE SCALE GENOMIC DNA]</scope>
    <source>
        <strain evidence="7">KCTC 52607</strain>
    </source>
</reference>
<dbReference type="Gene3D" id="1.10.10.10">
    <property type="entry name" value="Winged helix-like DNA-binding domain superfamily/Winged helix DNA-binding domain"/>
    <property type="match status" value="1"/>
</dbReference>
<dbReference type="SUPFAM" id="SSF46785">
    <property type="entry name" value="Winged helix' DNA-binding domain"/>
    <property type="match status" value="1"/>
</dbReference>
<dbReference type="InterPro" id="IPR036390">
    <property type="entry name" value="WH_DNA-bd_sf"/>
</dbReference>
<evidence type="ECO:0000259" key="5">
    <source>
        <dbReference type="PROSITE" id="PS50931"/>
    </source>
</evidence>
<name>A0ABV7E6I8_9SPHN</name>
<evidence type="ECO:0000256" key="2">
    <source>
        <dbReference type="ARBA" id="ARBA00023015"/>
    </source>
</evidence>
<dbReference type="Gene3D" id="3.40.190.290">
    <property type="match status" value="1"/>
</dbReference>
<proteinExistence type="inferred from homology"/>
<gene>
    <name evidence="6" type="ORF">ACFODU_06815</name>
</gene>
<dbReference type="InterPro" id="IPR000847">
    <property type="entry name" value="LysR_HTH_N"/>
</dbReference>
<dbReference type="SUPFAM" id="SSF53850">
    <property type="entry name" value="Periplasmic binding protein-like II"/>
    <property type="match status" value="1"/>
</dbReference>
<dbReference type="Proteomes" id="UP001595456">
    <property type="component" value="Unassembled WGS sequence"/>
</dbReference>
<protein>
    <submittedName>
        <fullName evidence="6">LysR substrate-binding domain-containing protein</fullName>
    </submittedName>
</protein>
<evidence type="ECO:0000256" key="1">
    <source>
        <dbReference type="ARBA" id="ARBA00009437"/>
    </source>
</evidence>
<keyword evidence="7" id="KW-1185">Reference proteome</keyword>
<dbReference type="PRINTS" id="PR00039">
    <property type="entry name" value="HTHLYSR"/>
</dbReference>
<dbReference type="PANTHER" id="PTHR30537">
    <property type="entry name" value="HTH-TYPE TRANSCRIPTIONAL REGULATOR"/>
    <property type="match status" value="1"/>
</dbReference>
<organism evidence="6 7">
    <name type="scientific">Alteraurantiacibacter palmitatis</name>
    <dbReference type="NCBI Taxonomy" id="2054628"/>
    <lineage>
        <taxon>Bacteria</taxon>
        <taxon>Pseudomonadati</taxon>
        <taxon>Pseudomonadota</taxon>
        <taxon>Alphaproteobacteria</taxon>
        <taxon>Sphingomonadales</taxon>
        <taxon>Erythrobacteraceae</taxon>
        <taxon>Alteraurantiacibacter</taxon>
    </lineage>
</organism>
<comment type="similarity">
    <text evidence="1">Belongs to the LysR transcriptional regulatory family.</text>
</comment>
<keyword evidence="3" id="KW-0238">DNA-binding</keyword>
<dbReference type="Pfam" id="PF00126">
    <property type="entry name" value="HTH_1"/>
    <property type="match status" value="1"/>
</dbReference>
<dbReference type="PANTHER" id="PTHR30537:SF80">
    <property type="entry name" value="TRANSCRIPTIONAL REGULATOR"/>
    <property type="match status" value="1"/>
</dbReference>
<comment type="caution">
    <text evidence="6">The sequence shown here is derived from an EMBL/GenBank/DDBJ whole genome shotgun (WGS) entry which is preliminary data.</text>
</comment>
<dbReference type="Pfam" id="PF03466">
    <property type="entry name" value="LysR_substrate"/>
    <property type="match status" value="1"/>
</dbReference>
<dbReference type="InterPro" id="IPR036388">
    <property type="entry name" value="WH-like_DNA-bd_sf"/>
</dbReference>
<evidence type="ECO:0000313" key="6">
    <source>
        <dbReference type="EMBL" id="MFC3097513.1"/>
    </source>
</evidence>
<sequence>MIAEWMQTFVAVAEAGSFSAAATGQGVTQSTVSKQVAALESHLEARLFQRTTRSLALTEEGQRFYDAAKQALAAIDEAKARISAAPQAKGLVRVTCPQSLAERKVAAMVKQFLDCHPGIAVELVISDRALNLVSDNLDMAIRVGQLVDSQLIARRIGVARRMLAASPEYLARAGVPVIPADLKDHDCVLFSLLGAGNEWRFTGGRSVRVNGRLRANCPSTLRAAALAGADIVQSARWLFEDDLATGRLLPVLPDFEPEPMPIHAVLPSGHHISARTRIFLDFLAECFAQDPLCRPD</sequence>
<dbReference type="InterPro" id="IPR058163">
    <property type="entry name" value="LysR-type_TF_proteobact-type"/>
</dbReference>
<keyword evidence="2" id="KW-0805">Transcription regulation</keyword>